<feature type="compositionally biased region" description="Basic and acidic residues" evidence="8">
    <location>
        <begin position="485"/>
        <end position="511"/>
    </location>
</feature>
<organism evidence="10 11">
    <name type="scientific">Mesorhizobium australafricanum</name>
    <dbReference type="NCBI Taxonomy" id="3072311"/>
    <lineage>
        <taxon>Bacteria</taxon>
        <taxon>Pseudomonadati</taxon>
        <taxon>Pseudomonadota</taxon>
        <taxon>Alphaproteobacteria</taxon>
        <taxon>Hyphomicrobiales</taxon>
        <taxon>Phyllobacteriaceae</taxon>
        <taxon>Mesorhizobium</taxon>
    </lineage>
</organism>
<feature type="transmembrane region" description="Helical" evidence="9">
    <location>
        <begin position="308"/>
        <end position="327"/>
    </location>
</feature>
<dbReference type="Proteomes" id="UP001272097">
    <property type="component" value="Unassembled WGS sequence"/>
</dbReference>
<feature type="transmembrane region" description="Helical" evidence="9">
    <location>
        <begin position="185"/>
        <end position="208"/>
    </location>
</feature>
<dbReference type="PANTHER" id="PTHR21716:SF53">
    <property type="entry name" value="PERMEASE PERM-RELATED"/>
    <property type="match status" value="1"/>
</dbReference>
<dbReference type="InterPro" id="IPR002549">
    <property type="entry name" value="AI-2E-like"/>
</dbReference>
<keyword evidence="6 9" id="KW-1133">Transmembrane helix</keyword>
<keyword evidence="11" id="KW-1185">Reference proteome</keyword>
<dbReference type="EMBL" id="JAVIIS010000016">
    <property type="protein sequence ID" value="MDX8440570.1"/>
    <property type="molecule type" value="Genomic_DNA"/>
</dbReference>
<accession>A0ABU4X007</accession>
<evidence type="ECO:0000256" key="7">
    <source>
        <dbReference type="ARBA" id="ARBA00023136"/>
    </source>
</evidence>
<feature type="transmembrane region" description="Helical" evidence="9">
    <location>
        <begin position="248"/>
        <end position="276"/>
    </location>
</feature>
<evidence type="ECO:0000256" key="1">
    <source>
        <dbReference type="ARBA" id="ARBA00004651"/>
    </source>
</evidence>
<evidence type="ECO:0000256" key="9">
    <source>
        <dbReference type="SAM" id="Phobius"/>
    </source>
</evidence>
<evidence type="ECO:0000256" key="3">
    <source>
        <dbReference type="ARBA" id="ARBA00022448"/>
    </source>
</evidence>
<feature type="compositionally biased region" description="Acidic residues" evidence="8">
    <location>
        <begin position="512"/>
        <end position="521"/>
    </location>
</feature>
<comment type="subcellular location">
    <subcellularLocation>
        <location evidence="1">Cell membrane</location>
        <topology evidence="1">Multi-pass membrane protein</topology>
    </subcellularLocation>
</comment>
<evidence type="ECO:0000256" key="5">
    <source>
        <dbReference type="ARBA" id="ARBA00022692"/>
    </source>
</evidence>
<evidence type="ECO:0000256" key="6">
    <source>
        <dbReference type="ARBA" id="ARBA00022989"/>
    </source>
</evidence>
<feature type="transmembrane region" description="Helical" evidence="9">
    <location>
        <begin position="52"/>
        <end position="71"/>
    </location>
</feature>
<keyword evidence="3" id="KW-0813">Transport</keyword>
<gene>
    <name evidence="10" type="ORF">RFM51_13300</name>
</gene>
<dbReference type="RefSeq" id="WP_320214500.1">
    <property type="nucleotide sequence ID" value="NZ_JAVIIS010000016.1"/>
</dbReference>
<sequence length="677" mass="73134">MTVNRGSGVGASEPRLASLLAASRGHPRTALPTVASVVTTVAALYFGREVFLPIAVALLLTFAIAPVVSWLKRAGVPRIAAVIASVAGAFAALSLFSFVVATQVSDLAQNIPVYQINILTKVRALKENGLGGGIVSRLSGVIERVGQEIDRQEPQLPSAAQPPKREPIPVEVVSHEKPLEVLQNLIGPLISPLGSAGLVIIVVIFMLMEREDLRDRFIRLVGYGDLHRTTQALQDAGKRVGQYLLMQLVVNTIYAVPITIGLWVLGIPNALLWGLLALALRFVPYIGPIVGALLPLFLALAVAPGWSLLLWTAALFIVVELVTGNVIEPWLYGSHTGLSPLAIIVAAIFWTWLWGPIGLVLSTPLTVCLVVLGRHVPQFEFLDVLFGNEPVLEPHARLYQRLLAGDPDEATDHAEEMLEEKYLFQFYDEVAIPALLLGEQDRGRGVMDDEQRRQVADSAMTLVANLDDSAQQEAEEEEAEQATEADEKAADKKAPEKKAPEKKASDDKPAEEGTDGEEIDLPDGSGVTVLCAGGRGELDDASAAMLAQVLEVQGASVSKASFTDLEPLAIRRLDLEATDAIVIGFLNRQSTQHARFMVRRLKRIKAKLRVGIVFWSEVGNPDDKAAAELAATLNADFVAFGMVDAVTGALSHKAAVMLKPAHRRRQPARRKQLQAAE</sequence>
<proteinExistence type="inferred from homology"/>
<evidence type="ECO:0000313" key="11">
    <source>
        <dbReference type="Proteomes" id="UP001272097"/>
    </source>
</evidence>
<feature type="region of interest" description="Disordered" evidence="8">
    <location>
        <begin position="468"/>
        <end position="525"/>
    </location>
</feature>
<feature type="transmembrane region" description="Helical" evidence="9">
    <location>
        <begin position="78"/>
        <end position="100"/>
    </location>
</feature>
<comment type="caution">
    <text evidence="10">The sequence shown here is derived from an EMBL/GenBank/DDBJ whole genome shotgun (WGS) entry which is preliminary data.</text>
</comment>
<dbReference type="PANTHER" id="PTHR21716">
    <property type="entry name" value="TRANSMEMBRANE PROTEIN"/>
    <property type="match status" value="1"/>
</dbReference>
<comment type="similarity">
    <text evidence="2">Belongs to the autoinducer-2 exporter (AI-2E) (TC 2.A.86) family.</text>
</comment>
<protein>
    <submittedName>
        <fullName evidence="10">AI-2E family transporter</fullName>
    </submittedName>
</protein>
<keyword evidence="7 9" id="KW-0472">Membrane</keyword>
<keyword evidence="5 9" id="KW-0812">Transmembrane</keyword>
<evidence type="ECO:0000256" key="2">
    <source>
        <dbReference type="ARBA" id="ARBA00009773"/>
    </source>
</evidence>
<dbReference type="Pfam" id="PF01594">
    <property type="entry name" value="AI-2E_transport"/>
    <property type="match status" value="1"/>
</dbReference>
<evidence type="ECO:0000256" key="8">
    <source>
        <dbReference type="SAM" id="MobiDB-lite"/>
    </source>
</evidence>
<reference evidence="10 11" key="1">
    <citation type="submission" date="2023-08" db="EMBL/GenBank/DDBJ databases">
        <title>Implementing the SeqCode for naming new Mesorhizobium species isolated from Vachellia karroo root nodules.</title>
        <authorList>
            <person name="Van Lill M."/>
        </authorList>
    </citation>
    <scope>NUCLEOTIDE SEQUENCE [LARGE SCALE GENOMIC DNA]</scope>
    <source>
        <strain evidence="10 11">VK3E</strain>
    </source>
</reference>
<evidence type="ECO:0000256" key="4">
    <source>
        <dbReference type="ARBA" id="ARBA00022475"/>
    </source>
</evidence>
<evidence type="ECO:0000313" key="10">
    <source>
        <dbReference type="EMBL" id="MDX8440570.1"/>
    </source>
</evidence>
<keyword evidence="4" id="KW-1003">Cell membrane</keyword>
<name>A0ABU4X007_9HYPH</name>
<feature type="transmembrane region" description="Helical" evidence="9">
    <location>
        <begin position="339"/>
        <end position="372"/>
    </location>
</feature>
<feature type="compositionally biased region" description="Acidic residues" evidence="8">
    <location>
        <begin position="473"/>
        <end position="484"/>
    </location>
</feature>